<sequence length="250" mass="28220">MERISFKNSRSLRLVGNLYSSNSKTIIIMCHGFMSDKYSKGRFDKLATAFNKCGFDALVFDFSGCGESDNDSLTIEKEVDDLKSAISHVISKGYERIALFGYSLGTLICLKSYIPEIVTMVLLGALTGPMKYNWDEFFTQEQMKELEENGSITEYISGGTRNKIIIDRKVIEGFELIDQGELLKEVKCPVLIIHGDGDEEESLLYEKSKVAINLLSTDSRIEVINGATHSFLDYFDMVVKLSTDWIKKHL</sequence>
<feature type="domain" description="Serine aminopeptidase S33" evidence="1">
    <location>
        <begin position="22"/>
        <end position="131"/>
    </location>
</feature>
<dbReference type="InterPro" id="IPR029058">
    <property type="entry name" value="AB_hydrolase_fold"/>
</dbReference>
<name>A0A1U7M898_TISCR</name>
<reference evidence="2 3" key="1">
    <citation type="submission" date="2016-02" db="EMBL/GenBank/DDBJ databases">
        <title>Genome sequence of Tissierella creatinophila DSM 6911.</title>
        <authorList>
            <person name="Poehlein A."/>
            <person name="Daniel R."/>
        </authorList>
    </citation>
    <scope>NUCLEOTIDE SEQUENCE [LARGE SCALE GENOMIC DNA]</scope>
    <source>
        <strain evidence="2 3">DSM 6911</strain>
    </source>
</reference>
<dbReference type="PANTHER" id="PTHR42886">
    <property type="entry name" value="RE40534P-RELATED"/>
    <property type="match status" value="1"/>
</dbReference>
<evidence type="ECO:0000259" key="1">
    <source>
        <dbReference type="Pfam" id="PF12146"/>
    </source>
</evidence>
<dbReference type="AlphaFoldDB" id="A0A1U7M898"/>
<dbReference type="RefSeq" id="WP_075724576.1">
    <property type="nucleotide sequence ID" value="NZ_LTDM01000005.1"/>
</dbReference>
<protein>
    <submittedName>
        <fullName evidence="2">Alpha/beta hydrolase family protein</fullName>
    </submittedName>
</protein>
<dbReference type="PANTHER" id="PTHR42886:SF53">
    <property type="entry name" value="ALPHA_BETA-HYDROLASES SUPERFAMILY PROTEIN"/>
    <property type="match status" value="1"/>
</dbReference>
<keyword evidence="3" id="KW-1185">Reference proteome</keyword>
<proteinExistence type="predicted"/>
<keyword evidence="2" id="KW-0378">Hydrolase</keyword>
<dbReference type="OrthoDB" id="9780269at2"/>
<dbReference type="Proteomes" id="UP000186112">
    <property type="component" value="Unassembled WGS sequence"/>
</dbReference>
<comment type="caution">
    <text evidence="2">The sequence shown here is derived from an EMBL/GenBank/DDBJ whole genome shotgun (WGS) entry which is preliminary data.</text>
</comment>
<dbReference type="Gene3D" id="3.40.50.1820">
    <property type="entry name" value="alpha/beta hydrolase"/>
    <property type="match status" value="1"/>
</dbReference>
<dbReference type="GO" id="GO:0016787">
    <property type="term" value="F:hydrolase activity"/>
    <property type="evidence" value="ECO:0007669"/>
    <property type="project" value="UniProtKB-KW"/>
</dbReference>
<gene>
    <name evidence="2" type="ORF">TICRE_03840</name>
</gene>
<dbReference type="Pfam" id="PF12146">
    <property type="entry name" value="Hydrolase_4"/>
    <property type="match status" value="1"/>
</dbReference>
<accession>A0A1U7M898</accession>
<organism evidence="2 3">
    <name type="scientific">Tissierella creatinophila DSM 6911</name>
    <dbReference type="NCBI Taxonomy" id="1123403"/>
    <lineage>
        <taxon>Bacteria</taxon>
        <taxon>Bacillati</taxon>
        <taxon>Bacillota</taxon>
        <taxon>Tissierellia</taxon>
        <taxon>Tissierellales</taxon>
        <taxon>Tissierellaceae</taxon>
        <taxon>Tissierella</taxon>
    </lineage>
</organism>
<dbReference type="EMBL" id="LTDM01000005">
    <property type="protein sequence ID" value="OLS03527.1"/>
    <property type="molecule type" value="Genomic_DNA"/>
</dbReference>
<dbReference type="InterPro" id="IPR022742">
    <property type="entry name" value="Hydrolase_4"/>
</dbReference>
<evidence type="ECO:0000313" key="3">
    <source>
        <dbReference type="Proteomes" id="UP000186112"/>
    </source>
</evidence>
<evidence type="ECO:0000313" key="2">
    <source>
        <dbReference type="EMBL" id="OLS03527.1"/>
    </source>
</evidence>
<dbReference type="SUPFAM" id="SSF53474">
    <property type="entry name" value="alpha/beta-Hydrolases"/>
    <property type="match status" value="1"/>
</dbReference>